<gene>
    <name evidence="7" type="ORF">PANDA_004367</name>
</gene>
<evidence type="ECO:0000256" key="1">
    <source>
        <dbReference type="ARBA" id="ARBA00004141"/>
    </source>
</evidence>
<evidence type="ECO:0000313" key="7">
    <source>
        <dbReference type="EMBL" id="EFB27882.1"/>
    </source>
</evidence>
<dbReference type="PANTHER" id="PTHR31548:SF5">
    <property type="entry name" value="CLARIN-2"/>
    <property type="match status" value="1"/>
</dbReference>
<sequence>MPGWFKKAWYGLASILSFSSFILIIVALTAPHWLSGKILCQTGVDLVNATDPELVKFIGDIYYGLFRGCKVRQCGLGGRQSQFKTLLLKYWLCLLFPVFPHLVKELNAGLHVTILLLLFLALALALVSMGFAILNMIQVPYRAVNGPGGICLWNVLAGGVVALAITSFMAAVKFHNLTERIANFRERLFRFVVVEERYEESFWICVASASAHAANLVVVAISQIPLPEIKTKIEEATVTAEDILY</sequence>
<organism evidence="7">
    <name type="scientific">Ailuropoda melanoleuca</name>
    <name type="common">Giant panda</name>
    <dbReference type="NCBI Taxonomy" id="9646"/>
    <lineage>
        <taxon>Eukaryota</taxon>
        <taxon>Metazoa</taxon>
        <taxon>Chordata</taxon>
        <taxon>Craniata</taxon>
        <taxon>Vertebrata</taxon>
        <taxon>Euteleostomi</taxon>
        <taxon>Mammalia</taxon>
        <taxon>Eutheria</taxon>
        <taxon>Laurasiatheria</taxon>
        <taxon>Carnivora</taxon>
        <taxon>Caniformia</taxon>
        <taxon>Ursidae</taxon>
        <taxon>Ailuropoda</taxon>
    </lineage>
</organism>
<reference evidence="7" key="1">
    <citation type="journal article" date="2010" name="Nature">
        <title>The sequence and de novo assembly of the giant panda genome.</title>
        <authorList>
            <person name="Li R."/>
            <person name="Fan W."/>
            <person name="Tian G."/>
            <person name="Zhu H."/>
            <person name="He L."/>
            <person name="Cai J."/>
            <person name="Huang Q."/>
            <person name="Cai Q."/>
            <person name="Li B."/>
            <person name="Bai Y."/>
            <person name="Zhang Z."/>
            <person name="Zhang Y."/>
            <person name="Wang W."/>
            <person name="Li J."/>
            <person name="Wei F."/>
            <person name="Li H."/>
            <person name="Jian M."/>
            <person name="Li J."/>
            <person name="Zhang Z."/>
            <person name="Nielsen R."/>
            <person name="Li D."/>
            <person name="Gu W."/>
            <person name="Yang Z."/>
            <person name="Xuan Z."/>
            <person name="Ryder O.A."/>
            <person name="Leung F.C."/>
            <person name="Zhou Y."/>
            <person name="Cao J."/>
            <person name="Sun X."/>
            <person name="Fu Y."/>
            <person name="Fang X."/>
            <person name="Guo X."/>
            <person name="Wang B."/>
            <person name="Hou R."/>
            <person name="Shen F."/>
            <person name="Mu B."/>
            <person name="Ni P."/>
            <person name="Lin R."/>
            <person name="Qian W."/>
            <person name="Wang G."/>
            <person name="Yu C."/>
            <person name="Nie W."/>
            <person name="Wang J."/>
            <person name="Wu Z."/>
            <person name="Liang H."/>
            <person name="Min J."/>
            <person name="Wu Q."/>
            <person name="Cheng S."/>
            <person name="Ruan J."/>
            <person name="Wang M."/>
            <person name="Shi Z."/>
            <person name="Wen M."/>
            <person name="Liu B."/>
            <person name="Ren X."/>
            <person name="Zheng H."/>
            <person name="Dong D."/>
            <person name="Cook K."/>
            <person name="Shan G."/>
            <person name="Zhang H."/>
            <person name="Kosiol C."/>
            <person name="Xie X."/>
            <person name="Lu Z."/>
            <person name="Zheng H."/>
            <person name="Li Y."/>
            <person name="Steiner C.C."/>
            <person name="Lam T.T."/>
            <person name="Lin S."/>
            <person name="Zhang Q."/>
            <person name="Li G."/>
            <person name="Tian J."/>
            <person name="Gong T."/>
            <person name="Liu H."/>
            <person name="Zhang D."/>
            <person name="Fang L."/>
            <person name="Ye C."/>
            <person name="Zhang J."/>
            <person name="Hu W."/>
            <person name="Xu A."/>
            <person name="Ren Y."/>
            <person name="Zhang G."/>
            <person name="Bruford M.W."/>
            <person name="Li Q."/>
            <person name="Ma L."/>
            <person name="Guo Y."/>
            <person name="An N."/>
            <person name="Hu Y."/>
            <person name="Zheng Y."/>
            <person name="Shi Y."/>
            <person name="Li Z."/>
            <person name="Liu Q."/>
            <person name="Chen Y."/>
            <person name="Zhao J."/>
            <person name="Qu N."/>
            <person name="Zhao S."/>
            <person name="Tian F."/>
            <person name="Wang X."/>
            <person name="Wang H."/>
            <person name="Xu L."/>
            <person name="Liu X."/>
            <person name="Vinar T."/>
            <person name="Wang Y."/>
            <person name="Lam T.W."/>
            <person name="Yiu S.M."/>
            <person name="Liu S."/>
            <person name="Zhang H."/>
            <person name="Li D."/>
            <person name="Huang Y."/>
            <person name="Wang X."/>
            <person name="Yang G."/>
            <person name="Jiang Z."/>
            <person name="Wang J."/>
            <person name="Qin N."/>
            <person name="Li L."/>
            <person name="Li J."/>
            <person name="Bolund L."/>
            <person name="Kristiansen K."/>
            <person name="Wong G.K."/>
            <person name="Olson M."/>
            <person name="Zhang X."/>
            <person name="Li S."/>
            <person name="Yang H."/>
            <person name="Wang J."/>
            <person name="Wang J."/>
        </authorList>
    </citation>
    <scope>NUCLEOTIDE SEQUENCE [LARGE SCALE GENOMIC DNA]</scope>
</reference>
<evidence type="ECO:0000256" key="4">
    <source>
        <dbReference type="ARBA" id="ARBA00022989"/>
    </source>
</evidence>
<accession>D2H3S3</accession>
<proteinExistence type="inferred from homology"/>
<dbReference type="Pfam" id="PF25807">
    <property type="entry name" value="Clarin-2"/>
    <property type="match status" value="1"/>
</dbReference>
<feature type="non-terminal residue" evidence="7">
    <location>
        <position position="245"/>
    </location>
</feature>
<dbReference type="Gene3D" id="1.20.140.150">
    <property type="match status" value="1"/>
</dbReference>
<dbReference type="PANTHER" id="PTHR31548">
    <property type="entry name" value="CLARIN"/>
    <property type="match status" value="1"/>
</dbReference>
<evidence type="ECO:0000256" key="5">
    <source>
        <dbReference type="ARBA" id="ARBA00023136"/>
    </source>
</evidence>
<evidence type="ECO:0000256" key="6">
    <source>
        <dbReference type="SAM" id="Phobius"/>
    </source>
</evidence>
<dbReference type="InParanoid" id="D2H3S3"/>
<keyword evidence="4 6" id="KW-1133">Transmembrane helix</keyword>
<evidence type="ECO:0000256" key="2">
    <source>
        <dbReference type="ARBA" id="ARBA00005787"/>
    </source>
</evidence>
<dbReference type="EMBL" id="GL192469">
    <property type="protein sequence ID" value="EFB27882.1"/>
    <property type="molecule type" value="Genomic_DNA"/>
</dbReference>
<dbReference type="InterPro" id="IPR026748">
    <property type="entry name" value="Clarin"/>
</dbReference>
<feature type="transmembrane region" description="Helical" evidence="6">
    <location>
        <begin position="109"/>
        <end position="137"/>
    </location>
</feature>
<name>D2H3S3_AILME</name>
<dbReference type="GO" id="GO:0007605">
    <property type="term" value="P:sensory perception of sound"/>
    <property type="evidence" value="ECO:0007669"/>
    <property type="project" value="UniProtKB-ARBA"/>
</dbReference>
<dbReference type="GO" id="GO:0016020">
    <property type="term" value="C:membrane"/>
    <property type="evidence" value="ECO:0007669"/>
    <property type="project" value="UniProtKB-SubCell"/>
</dbReference>
<comment type="similarity">
    <text evidence="2">Belongs to the clarin family.</text>
</comment>
<dbReference type="AlphaFoldDB" id="D2H3S3"/>
<evidence type="ECO:0008006" key="8">
    <source>
        <dbReference type="Google" id="ProtNLM"/>
    </source>
</evidence>
<evidence type="ECO:0000256" key="3">
    <source>
        <dbReference type="ARBA" id="ARBA00022692"/>
    </source>
</evidence>
<keyword evidence="5 6" id="KW-0472">Membrane</keyword>
<comment type="subcellular location">
    <subcellularLocation>
        <location evidence="1">Membrane</location>
        <topology evidence="1">Multi-pass membrane protein</topology>
    </subcellularLocation>
</comment>
<protein>
    <recommendedName>
        <fullName evidence="8">Clarin 2</fullName>
    </recommendedName>
</protein>
<feature type="transmembrane region" description="Helical" evidence="6">
    <location>
        <begin position="149"/>
        <end position="172"/>
    </location>
</feature>
<keyword evidence="3 6" id="KW-0812">Transmembrane</keyword>
<feature type="transmembrane region" description="Helical" evidence="6">
    <location>
        <begin position="12"/>
        <end position="34"/>
    </location>
</feature>